<feature type="transmembrane region" description="Helical" evidence="12">
    <location>
        <begin position="115"/>
        <end position="143"/>
    </location>
</feature>
<keyword evidence="6 12" id="KW-0812">Transmembrane</keyword>
<evidence type="ECO:0000259" key="13">
    <source>
        <dbReference type="PROSITE" id="PS50109"/>
    </source>
</evidence>
<dbReference type="HOGENOM" id="CLU_000445_89_3_11"/>
<feature type="region of interest" description="Disordered" evidence="11">
    <location>
        <begin position="413"/>
        <end position="432"/>
    </location>
</feature>
<keyword evidence="9" id="KW-0902">Two-component regulatory system</keyword>
<dbReference type="PANTHER" id="PTHR45436">
    <property type="entry name" value="SENSOR HISTIDINE KINASE YKOH"/>
    <property type="match status" value="1"/>
</dbReference>
<evidence type="ECO:0000256" key="3">
    <source>
        <dbReference type="ARBA" id="ARBA00012438"/>
    </source>
</evidence>
<feature type="domain" description="HAMP" evidence="14">
    <location>
        <begin position="144"/>
        <end position="197"/>
    </location>
</feature>
<dbReference type="SMART" id="SM00304">
    <property type="entry name" value="HAMP"/>
    <property type="match status" value="1"/>
</dbReference>
<dbReference type="Pfam" id="PF00672">
    <property type="entry name" value="HAMP"/>
    <property type="match status" value="1"/>
</dbReference>
<feature type="transmembrane region" description="Helical" evidence="12">
    <location>
        <begin position="71"/>
        <end position="95"/>
    </location>
</feature>
<dbReference type="Proteomes" id="UP000001685">
    <property type="component" value="Chromosome"/>
</dbReference>
<organism evidence="15 16">
    <name type="scientific">Streptomyces griseus subsp. griseus (strain JCM 4626 / CBS 651.72 / NBRC 13350 / KCC S-0626 / ISP 5235)</name>
    <dbReference type="NCBI Taxonomy" id="455632"/>
    <lineage>
        <taxon>Bacteria</taxon>
        <taxon>Bacillati</taxon>
        <taxon>Actinomycetota</taxon>
        <taxon>Actinomycetes</taxon>
        <taxon>Kitasatosporales</taxon>
        <taxon>Streptomycetaceae</taxon>
        <taxon>Streptomyces</taxon>
    </lineage>
</organism>
<keyword evidence="10 12" id="KW-0472">Membrane</keyword>
<keyword evidence="5" id="KW-0808">Transferase</keyword>
<evidence type="ECO:0000256" key="10">
    <source>
        <dbReference type="ARBA" id="ARBA00023136"/>
    </source>
</evidence>
<protein>
    <recommendedName>
        <fullName evidence="3">histidine kinase</fullName>
        <ecNumber evidence="3">2.7.13.3</ecNumber>
    </recommendedName>
</protein>
<keyword evidence="8 12" id="KW-1133">Transmembrane helix</keyword>
<dbReference type="InterPro" id="IPR003594">
    <property type="entry name" value="HATPase_dom"/>
</dbReference>
<dbReference type="KEGG" id="sgr:SGR_275"/>
<dbReference type="EC" id="2.7.13.3" evidence="3"/>
<dbReference type="EMBL" id="AP009493">
    <property type="protein sequence ID" value="BAG17104.1"/>
    <property type="molecule type" value="Genomic_DNA"/>
</dbReference>
<evidence type="ECO:0000256" key="6">
    <source>
        <dbReference type="ARBA" id="ARBA00022692"/>
    </source>
</evidence>
<dbReference type="CDD" id="cd00082">
    <property type="entry name" value="HisKA"/>
    <property type="match status" value="1"/>
</dbReference>
<dbReference type="PANTHER" id="PTHR45436:SF5">
    <property type="entry name" value="SENSOR HISTIDINE KINASE TRCS"/>
    <property type="match status" value="1"/>
</dbReference>
<dbReference type="InterPro" id="IPR050428">
    <property type="entry name" value="TCS_sensor_his_kinase"/>
</dbReference>
<evidence type="ECO:0000256" key="1">
    <source>
        <dbReference type="ARBA" id="ARBA00000085"/>
    </source>
</evidence>
<evidence type="ECO:0000256" key="9">
    <source>
        <dbReference type="ARBA" id="ARBA00023012"/>
    </source>
</evidence>
<dbReference type="Gene3D" id="3.30.565.10">
    <property type="entry name" value="Histidine kinase-like ATPase, C-terminal domain"/>
    <property type="match status" value="1"/>
</dbReference>
<sequence length="432" mass="46543">MTRACRHTAVVARRAAGRRLARAIARRRSGLVAELPGHFGNAASVRARHRPAGGSVTTDPRRPGLSVRLKLTLSYAGFLMVAGVLLLTAVWVFLLEYVPDDWDRRMLHENPNRQLLAYTFAPAAATVLAVLLVVGLLGGWVLAGRMLAPLTRITEATRAATHGSLAHRIRLPGRRDEFRELADAFDTMLARLEAHVAEQERFAANASHELRTPLAISRTLLDVARADPNRDPDEIIDRLYAVNGRAIDLTEALLVLSRADRRSFARERVDLSLLAEEAAETLLPLAEEHGVTVETHGEIAPATGSPALLLQLTTNLVHNAIVHNLPDGGTVRVTASVRPETVVLTVDNTGAKVTPQLAATLTEPFRRGAGRLHTHHAGVGLGLAIVKTITRAHDGTLTLVPRPDGGLRVTVELPASAPPADGTGTPYGRMEP</sequence>
<evidence type="ECO:0000256" key="11">
    <source>
        <dbReference type="SAM" id="MobiDB-lite"/>
    </source>
</evidence>
<dbReference type="InterPro" id="IPR004358">
    <property type="entry name" value="Sig_transdc_His_kin-like_C"/>
</dbReference>
<dbReference type="SUPFAM" id="SSF158472">
    <property type="entry name" value="HAMP domain-like"/>
    <property type="match status" value="1"/>
</dbReference>
<dbReference type="Pfam" id="PF00512">
    <property type="entry name" value="HisKA"/>
    <property type="match status" value="1"/>
</dbReference>
<feature type="domain" description="Histidine kinase" evidence="13">
    <location>
        <begin position="205"/>
        <end position="417"/>
    </location>
</feature>
<dbReference type="InterPro" id="IPR036890">
    <property type="entry name" value="HATPase_C_sf"/>
</dbReference>
<evidence type="ECO:0000256" key="4">
    <source>
        <dbReference type="ARBA" id="ARBA00022553"/>
    </source>
</evidence>
<evidence type="ECO:0000256" key="2">
    <source>
        <dbReference type="ARBA" id="ARBA00004236"/>
    </source>
</evidence>
<dbReference type="PROSITE" id="PS50109">
    <property type="entry name" value="HIS_KIN"/>
    <property type="match status" value="1"/>
</dbReference>
<comment type="subcellular location">
    <subcellularLocation>
        <location evidence="2">Cell membrane</location>
    </subcellularLocation>
</comment>
<gene>
    <name evidence="15" type="ordered locus">SGR_275</name>
</gene>
<dbReference type="PROSITE" id="PS50885">
    <property type="entry name" value="HAMP"/>
    <property type="match status" value="1"/>
</dbReference>
<evidence type="ECO:0000259" key="14">
    <source>
        <dbReference type="PROSITE" id="PS50885"/>
    </source>
</evidence>
<evidence type="ECO:0000256" key="5">
    <source>
        <dbReference type="ARBA" id="ARBA00022679"/>
    </source>
</evidence>
<dbReference type="SMART" id="SM00387">
    <property type="entry name" value="HATPase_c"/>
    <property type="match status" value="1"/>
</dbReference>
<keyword evidence="7 15" id="KW-0418">Kinase</keyword>
<dbReference type="eggNOG" id="COG4251">
    <property type="taxonomic scope" value="Bacteria"/>
</dbReference>
<accession>B1VNT1</accession>
<dbReference type="InterPro" id="IPR003661">
    <property type="entry name" value="HisK_dim/P_dom"/>
</dbReference>
<reference evidence="16" key="1">
    <citation type="journal article" date="2008" name="J. Bacteriol.">
        <title>Genome sequence of the streptomycin-producing microorganism Streptomyces griseus IFO 13350.</title>
        <authorList>
            <person name="Ohnishi Y."/>
            <person name="Ishikawa J."/>
            <person name="Hara H."/>
            <person name="Suzuki H."/>
            <person name="Ikenoya M."/>
            <person name="Ikeda H."/>
            <person name="Yamashita A."/>
            <person name="Hattori M."/>
            <person name="Horinouchi S."/>
        </authorList>
    </citation>
    <scope>NUCLEOTIDE SEQUENCE [LARGE SCALE GENOMIC DNA]</scope>
    <source>
        <strain evidence="16">JCM 4626 / NBRC 13350</strain>
    </source>
</reference>
<dbReference type="Pfam" id="PF02518">
    <property type="entry name" value="HATPase_c"/>
    <property type="match status" value="1"/>
</dbReference>
<evidence type="ECO:0000256" key="12">
    <source>
        <dbReference type="SAM" id="Phobius"/>
    </source>
</evidence>
<dbReference type="AlphaFoldDB" id="B1VNT1"/>
<dbReference type="CDD" id="cd06225">
    <property type="entry name" value="HAMP"/>
    <property type="match status" value="1"/>
</dbReference>
<evidence type="ECO:0000313" key="15">
    <source>
        <dbReference type="EMBL" id="BAG17104.1"/>
    </source>
</evidence>
<evidence type="ECO:0000256" key="8">
    <source>
        <dbReference type="ARBA" id="ARBA00022989"/>
    </source>
</evidence>
<evidence type="ECO:0000256" key="7">
    <source>
        <dbReference type="ARBA" id="ARBA00022777"/>
    </source>
</evidence>
<comment type="catalytic activity">
    <reaction evidence="1">
        <text>ATP + protein L-histidine = ADP + protein N-phospho-L-histidine.</text>
        <dbReference type="EC" id="2.7.13.3"/>
    </reaction>
</comment>
<dbReference type="Gene3D" id="1.10.287.130">
    <property type="match status" value="1"/>
</dbReference>
<dbReference type="InterPro" id="IPR036097">
    <property type="entry name" value="HisK_dim/P_sf"/>
</dbReference>
<dbReference type="PRINTS" id="PR00344">
    <property type="entry name" value="BCTRLSENSOR"/>
</dbReference>
<keyword evidence="4" id="KW-0597">Phosphoprotein</keyword>
<dbReference type="InterPro" id="IPR003660">
    <property type="entry name" value="HAMP_dom"/>
</dbReference>
<proteinExistence type="predicted"/>
<dbReference type="Gene3D" id="6.10.340.10">
    <property type="match status" value="1"/>
</dbReference>
<dbReference type="GO" id="GO:0000155">
    <property type="term" value="F:phosphorelay sensor kinase activity"/>
    <property type="evidence" value="ECO:0007669"/>
    <property type="project" value="InterPro"/>
</dbReference>
<dbReference type="InterPro" id="IPR005467">
    <property type="entry name" value="His_kinase_dom"/>
</dbReference>
<name>B1VNT1_STRGG</name>
<dbReference type="SMART" id="SM00388">
    <property type="entry name" value="HisKA"/>
    <property type="match status" value="1"/>
</dbReference>
<dbReference type="SUPFAM" id="SSF47384">
    <property type="entry name" value="Homodimeric domain of signal transducing histidine kinase"/>
    <property type="match status" value="1"/>
</dbReference>
<dbReference type="SUPFAM" id="SSF55874">
    <property type="entry name" value="ATPase domain of HSP90 chaperone/DNA topoisomerase II/histidine kinase"/>
    <property type="match status" value="1"/>
</dbReference>
<dbReference type="GO" id="GO:0005886">
    <property type="term" value="C:plasma membrane"/>
    <property type="evidence" value="ECO:0007669"/>
    <property type="project" value="UniProtKB-SubCell"/>
</dbReference>
<evidence type="ECO:0000313" key="16">
    <source>
        <dbReference type="Proteomes" id="UP000001685"/>
    </source>
</evidence>